<evidence type="ECO:0000256" key="2">
    <source>
        <dbReference type="ARBA" id="ARBA00007373"/>
    </source>
</evidence>
<comment type="subcellular location">
    <subcellularLocation>
        <location evidence="1">Nucleus</location>
    </subcellularLocation>
</comment>
<gene>
    <name evidence="8" type="ORF">B0A48_12144</name>
</gene>
<dbReference type="GO" id="GO:0006606">
    <property type="term" value="P:protein import into nucleus"/>
    <property type="evidence" value="ECO:0007669"/>
    <property type="project" value="TreeGrafter"/>
</dbReference>
<dbReference type="GO" id="GO:0036228">
    <property type="term" value="P:protein localization to nuclear inner membrane"/>
    <property type="evidence" value="ECO:0007669"/>
    <property type="project" value="TreeGrafter"/>
</dbReference>
<dbReference type="GO" id="GO:0017056">
    <property type="term" value="F:structural constituent of nuclear pore"/>
    <property type="evidence" value="ECO:0007669"/>
    <property type="project" value="InterPro"/>
</dbReference>
<feature type="region of interest" description="Disordered" evidence="5">
    <location>
        <begin position="408"/>
        <end position="451"/>
    </location>
</feature>
<dbReference type="FunCoup" id="A0A1V8STY7">
    <property type="interactions" value="2225"/>
</dbReference>
<feature type="compositionally biased region" description="Polar residues" evidence="5">
    <location>
        <begin position="430"/>
        <end position="442"/>
    </location>
</feature>
<dbReference type="InterPro" id="IPR004870">
    <property type="entry name" value="Nucleoporin_Nup155"/>
</dbReference>
<protein>
    <recommendedName>
        <fullName evidence="10">Nucleoporin Nup133/Nup155-like N-terminal domain-containing protein</fullName>
    </recommendedName>
</protein>
<dbReference type="EMBL" id="NAJO01000027">
    <property type="protein sequence ID" value="OQO02616.1"/>
    <property type="molecule type" value="Genomic_DNA"/>
</dbReference>
<evidence type="ECO:0000256" key="3">
    <source>
        <dbReference type="ARBA" id="ARBA00022448"/>
    </source>
</evidence>
<sequence length="1378" mass="152235">MDERRRSMAATPATPQRQLPGSYFNTPGPPPRSIFDQYNQQPTRTQQQQPQSQQSSSQVGGPQISNIERAAAQINATLRTEASYPELDVYITQGVSGDYELPTNPAWNPYQPLKWHDFPARILEQANLGSVTTKMGFFAPLRHAWAAVDNCLYLWDYTVPNPELIGFEEQRNTIESVALVKPRKGVFVADITHLLVVATTAEMLLLGVAVQKTETGAKTIALYNTQMSIPTRGLGVRHIEGSARSGRIFFAGSFTEDLYEFRYQQQEGWFSGKTQRVCHTKSGLRLVEAASVRSLTGYIGQQQKPATFVQMVVDDTREQLYTLNDRNEIKVWSLKENVSLALTRTFQALMTKVNHFVPQTDLLSARSTTLVSLSPVPATEGRAVSLIATTNTGCRLYLSVLAVGGSETTAQRPPTSMEVKHIRFPPPETETASRQPSNNSSEVARYGQPSGAGMVDTSSRYLYRTDMAYRFPPGFFFAFVQDSQGGEKMFCTAPDTARMYYDGSSPTHPSMRLSEFGQHIPLNGPMTSVQLISEDPSATSTPLGFGNELAVQYDSPGAEIGILTSNGIQTIRRRRLVDIFASLMRYASQDSEGLQGDIKRFIRLYGRSETAATALAVACSKGVDVSGESRVASVSEPHILEKARSVFIDQGGKPEYNANANVDGGIDSVRPSARHDGLALYISRLVRSIWRAPLMSEQLDLTTGLKLVSSIPKPTLTRIQGDLEQLGKFLESNKGVIDGLSGPQSRLGSRQEEIALQGEHRAMTSLVALISSITEGISFVNVLFEERLEDVLALLSEDTKQKVKQLTYETLFTSAVGRELAKELVKAIVNRNIATGSSVETVAEALKRRCGNFCSADDVTIFKAQELVKRAGQAGPQTESGRLLLNESLTHFKHVASILTIGGDDSEGHLKWAVLHYSDTKFYAGALQLCLNVADAQDSSRLALGYLRDEKPENDPRKAAFDLRQSCYHFVFAIIEHVDNTTSAAEQSPAGLSNLDAKLRDEAYDVIASNEDFVFQTSLYDWYLETARQDRLLEIPSPSVPKYLSQKAAALDLPAANLLWRYYIHNNDYLEAAAVQLQLAQGLFPLSLEQRVEYLSRARTNASTRPSLLFQSRQSKQSLLRQIDDLLEVSNIQDDLLQRFKADPRLSADRRPMILDALSNHGILSIDELFNKYADQASYQDLCLQIYQVADHRNPADIRASWSAYIAAETATAAAAQEVQPWDHVANAVQELGLKLGVSDSTFPLRDLLPLLLRHALLDPSMSGCPEHWAVEIFLPPSPLSIAPEALVPILEQLYYSNEHPFVGAERRGVAGDVVHVLAAWMEESLRRGDRVPFGGEAEMEGAVDLLRRLLGARDGLSRAARGEAEEILGRVTRLSGR</sequence>
<reference evidence="9" key="1">
    <citation type="submission" date="2017-03" db="EMBL/GenBank/DDBJ databases">
        <title>Genomes of endolithic fungi from Antarctica.</title>
        <authorList>
            <person name="Coleine C."/>
            <person name="Masonjones S."/>
            <person name="Stajich J.E."/>
        </authorList>
    </citation>
    <scope>NUCLEOTIDE SEQUENCE [LARGE SCALE GENOMIC DNA]</scope>
    <source>
        <strain evidence="9">CCFEE 5527</strain>
    </source>
</reference>
<feature type="domain" description="Nucleoporin Nup133/Nup155-like C-terminal" evidence="6">
    <location>
        <begin position="672"/>
        <end position="1331"/>
    </location>
</feature>
<evidence type="ECO:0000256" key="4">
    <source>
        <dbReference type="ARBA" id="ARBA00023242"/>
    </source>
</evidence>
<comment type="caution">
    <text evidence="8">The sequence shown here is derived from an EMBL/GenBank/DDBJ whole genome shotgun (WGS) entry which is preliminary data.</text>
</comment>
<dbReference type="InParanoid" id="A0A1V8STY7"/>
<comment type="similarity">
    <text evidence="2">Belongs to the non-repetitive/WGA-negative nucleoporin family.</text>
</comment>
<dbReference type="Gene3D" id="1.25.40.440">
    <property type="entry name" value="Nucleoporin, helical domain, central subdomain"/>
    <property type="match status" value="1"/>
</dbReference>
<dbReference type="FunFam" id="1.25.40.440:FF:000001">
    <property type="entry name" value="Nuclear pore complex subunit"/>
    <property type="match status" value="1"/>
</dbReference>
<dbReference type="Proteomes" id="UP000192596">
    <property type="component" value="Unassembled WGS sequence"/>
</dbReference>
<proteinExistence type="inferred from homology"/>
<organism evidence="8 9">
    <name type="scientific">Cryoendolithus antarcticus</name>
    <dbReference type="NCBI Taxonomy" id="1507870"/>
    <lineage>
        <taxon>Eukaryota</taxon>
        <taxon>Fungi</taxon>
        <taxon>Dikarya</taxon>
        <taxon>Ascomycota</taxon>
        <taxon>Pezizomycotina</taxon>
        <taxon>Dothideomycetes</taxon>
        <taxon>Dothideomycetidae</taxon>
        <taxon>Cladosporiales</taxon>
        <taxon>Cladosporiaceae</taxon>
        <taxon>Cryoendolithus</taxon>
    </lineage>
</organism>
<keyword evidence="9" id="KW-1185">Reference proteome</keyword>
<feature type="compositionally biased region" description="Polar residues" evidence="5">
    <location>
        <begin position="13"/>
        <end position="25"/>
    </location>
</feature>
<dbReference type="InterPro" id="IPR042538">
    <property type="entry name" value="Nucleoporin_Nup155_C_3"/>
</dbReference>
<dbReference type="GO" id="GO:0006405">
    <property type="term" value="P:RNA export from nucleus"/>
    <property type="evidence" value="ECO:0007669"/>
    <property type="project" value="TreeGrafter"/>
</dbReference>
<dbReference type="PANTHER" id="PTHR10350:SF6">
    <property type="entry name" value="NUCLEAR PORE COMPLEX PROTEIN NUP155"/>
    <property type="match status" value="1"/>
</dbReference>
<evidence type="ECO:0000313" key="8">
    <source>
        <dbReference type="EMBL" id="OQO02616.1"/>
    </source>
</evidence>
<dbReference type="STRING" id="1507870.A0A1V8STY7"/>
<evidence type="ECO:0008006" key="10">
    <source>
        <dbReference type="Google" id="ProtNLM"/>
    </source>
</evidence>
<feature type="domain" description="Nucleoporin Nup133/Nup155-like N-terminal" evidence="7">
    <location>
        <begin position="110"/>
        <end position="568"/>
    </location>
</feature>
<dbReference type="Pfam" id="PF08801">
    <property type="entry name" value="Nucleoporin_N"/>
    <property type="match status" value="1"/>
</dbReference>
<feature type="compositionally biased region" description="Low complexity" evidence="5">
    <location>
        <begin position="40"/>
        <end position="58"/>
    </location>
</feature>
<dbReference type="InterPro" id="IPR042533">
    <property type="entry name" value="Nucleoporin_Nup155_C_1"/>
</dbReference>
<name>A0A1V8STY7_9PEZI</name>
<dbReference type="Pfam" id="PF03177">
    <property type="entry name" value="Nucleoporin_C"/>
    <property type="match status" value="1"/>
</dbReference>
<dbReference type="PANTHER" id="PTHR10350">
    <property type="entry name" value="NUCLEAR PORE COMPLEX PROTEIN NUP155"/>
    <property type="match status" value="1"/>
</dbReference>
<evidence type="ECO:0000256" key="5">
    <source>
        <dbReference type="SAM" id="MobiDB-lite"/>
    </source>
</evidence>
<accession>A0A1V8STY7</accession>
<keyword evidence="4" id="KW-0539">Nucleus</keyword>
<evidence type="ECO:0000259" key="7">
    <source>
        <dbReference type="Pfam" id="PF08801"/>
    </source>
</evidence>
<dbReference type="Gene3D" id="1.25.40.450">
    <property type="entry name" value="Nucleoporin, helical domain, N-terminal subdomain"/>
    <property type="match status" value="1"/>
</dbReference>
<dbReference type="Gene3D" id="1.20.58.1780">
    <property type="match status" value="1"/>
</dbReference>
<feature type="region of interest" description="Disordered" evidence="5">
    <location>
        <begin position="1"/>
        <end position="61"/>
    </location>
</feature>
<dbReference type="InterPro" id="IPR007187">
    <property type="entry name" value="Nucleoporin_Nup133/Nup155_C"/>
</dbReference>
<dbReference type="InterPro" id="IPR042537">
    <property type="entry name" value="Nucleoporin_Nup155_C_2"/>
</dbReference>
<dbReference type="GO" id="GO:0044611">
    <property type="term" value="C:nuclear pore inner ring"/>
    <property type="evidence" value="ECO:0007669"/>
    <property type="project" value="TreeGrafter"/>
</dbReference>
<evidence type="ECO:0000256" key="1">
    <source>
        <dbReference type="ARBA" id="ARBA00004123"/>
    </source>
</evidence>
<dbReference type="Gene3D" id="1.20.120.1880">
    <property type="entry name" value="Nucleoporin, helical C-terminal domain"/>
    <property type="match status" value="1"/>
</dbReference>
<keyword evidence="3" id="KW-0813">Transport</keyword>
<dbReference type="InterPro" id="IPR014908">
    <property type="entry name" value="Nucleoporin_Nup133/Nup155_N"/>
</dbReference>
<evidence type="ECO:0000313" key="9">
    <source>
        <dbReference type="Proteomes" id="UP000192596"/>
    </source>
</evidence>
<evidence type="ECO:0000259" key="6">
    <source>
        <dbReference type="Pfam" id="PF03177"/>
    </source>
</evidence>
<dbReference type="OrthoDB" id="338970at2759"/>
<dbReference type="GO" id="GO:0000972">
    <property type="term" value="P:transcription-dependent tethering of RNA polymerase II gene DNA at nuclear periphery"/>
    <property type="evidence" value="ECO:0007669"/>
    <property type="project" value="TreeGrafter"/>
</dbReference>